<name>A0ABV5UTJ2_9MICC</name>
<accession>A0ABV5UTJ2</accession>
<reference evidence="2 3" key="1">
    <citation type="submission" date="2024-09" db="EMBL/GenBank/DDBJ databases">
        <authorList>
            <person name="Sun Q."/>
            <person name="Mori K."/>
        </authorList>
    </citation>
    <scope>NUCLEOTIDE SEQUENCE [LARGE SCALE GENOMIC DNA]</scope>
    <source>
        <strain evidence="2 3">JCM 13519</strain>
    </source>
</reference>
<gene>
    <name evidence="2" type="ORF">ACFFPI_15410</name>
</gene>
<keyword evidence="3" id="KW-1185">Reference proteome</keyword>
<proteinExistence type="predicted"/>
<dbReference type="Pfam" id="PF13835">
    <property type="entry name" value="DUF4194"/>
    <property type="match status" value="1"/>
</dbReference>
<dbReference type="Proteomes" id="UP001589536">
    <property type="component" value="Unassembled WGS sequence"/>
</dbReference>
<protein>
    <submittedName>
        <fullName evidence="2">DUF4194 domain-containing protein</fullName>
    </submittedName>
</protein>
<feature type="compositionally biased region" description="Acidic residues" evidence="1">
    <location>
        <begin position="217"/>
        <end position="233"/>
    </location>
</feature>
<dbReference type="InterPro" id="IPR025449">
    <property type="entry name" value="JetB"/>
</dbReference>
<organism evidence="2 3">
    <name type="scientific">Arthrobacter methylotrophus</name>
    <dbReference type="NCBI Taxonomy" id="121291"/>
    <lineage>
        <taxon>Bacteria</taxon>
        <taxon>Bacillati</taxon>
        <taxon>Actinomycetota</taxon>
        <taxon>Actinomycetes</taxon>
        <taxon>Micrococcales</taxon>
        <taxon>Micrococcaceae</taxon>
        <taxon>Arthrobacter</taxon>
    </lineage>
</organism>
<evidence type="ECO:0000313" key="3">
    <source>
        <dbReference type="Proteomes" id="UP001589536"/>
    </source>
</evidence>
<dbReference type="EMBL" id="JBHMBH010000031">
    <property type="protein sequence ID" value="MFB9715492.1"/>
    <property type="molecule type" value="Genomic_DNA"/>
</dbReference>
<dbReference type="RefSeq" id="WP_345046691.1">
    <property type="nucleotide sequence ID" value="NZ_BAABED010000001.1"/>
</dbReference>
<feature type="region of interest" description="Disordered" evidence="1">
    <location>
        <begin position="214"/>
        <end position="233"/>
    </location>
</feature>
<evidence type="ECO:0000256" key="1">
    <source>
        <dbReference type="SAM" id="MobiDB-lite"/>
    </source>
</evidence>
<evidence type="ECO:0000313" key="2">
    <source>
        <dbReference type="EMBL" id="MFB9715492.1"/>
    </source>
</evidence>
<comment type="caution">
    <text evidence="2">The sequence shown here is derived from an EMBL/GenBank/DDBJ whole genome shotgun (WGS) entry which is preliminary data.</text>
</comment>
<sequence length="233" mass="25534">MTDTTPNSASPAPFPGTHDPAVSARLWDGDVGQLRDGSRRALVQLLRGPYLSSNRHANLWSALLADEAPIRSRLADLYLDLVLDLEAEVAFVRNVGAAVDRPDVPKVLRTAPLTFLDTALLLHLRQQLLHDAGGSKTIVGRDEVADQLRVYQGHDKADPAGFAKRIEASWKKMVRYGLLAPTSTEGRFEVSPVLRLVFGAEEIRAVQEEYRRLVGAGDEDSQGTADEVEEEDA</sequence>